<dbReference type="Pfam" id="PF04748">
    <property type="entry name" value="Polysacc_deac_2"/>
    <property type="match status" value="1"/>
</dbReference>
<protein>
    <submittedName>
        <fullName evidence="3">Polysaccharide deacetylase 2 family uncharacterized protein YibQ</fullName>
    </submittedName>
</protein>
<gene>
    <name evidence="3" type="ORF">ABID16_003657</name>
</gene>
<accession>A0ABV2J3G6</accession>
<dbReference type="InterPro" id="IPR006837">
    <property type="entry name" value="Divergent_DAC"/>
</dbReference>
<feature type="region of interest" description="Disordered" evidence="1">
    <location>
        <begin position="59"/>
        <end position="89"/>
    </location>
</feature>
<dbReference type="CDD" id="cd10936">
    <property type="entry name" value="CE4_DAC2"/>
    <property type="match status" value="1"/>
</dbReference>
<keyword evidence="2" id="KW-0472">Membrane</keyword>
<feature type="transmembrane region" description="Helical" evidence="2">
    <location>
        <begin position="26"/>
        <end position="48"/>
    </location>
</feature>
<name>A0ABV2J3G6_9HYPH</name>
<feature type="region of interest" description="Disordered" evidence="1">
    <location>
        <begin position="1"/>
        <end position="21"/>
    </location>
</feature>
<organism evidence="3 4">
    <name type="scientific">Rhizobium aquaticum</name>
    <dbReference type="NCBI Taxonomy" id="1549636"/>
    <lineage>
        <taxon>Bacteria</taxon>
        <taxon>Pseudomonadati</taxon>
        <taxon>Pseudomonadota</taxon>
        <taxon>Alphaproteobacteria</taxon>
        <taxon>Hyphomicrobiales</taxon>
        <taxon>Rhizobiaceae</taxon>
        <taxon>Rhizobium/Agrobacterium group</taxon>
        <taxon>Rhizobium</taxon>
    </lineage>
</organism>
<dbReference type="PANTHER" id="PTHR30105">
    <property type="entry name" value="UNCHARACTERIZED YIBQ-RELATED"/>
    <property type="match status" value="1"/>
</dbReference>
<dbReference type="Gene3D" id="3.20.20.370">
    <property type="entry name" value="Glycoside hydrolase/deacetylase"/>
    <property type="match status" value="1"/>
</dbReference>
<evidence type="ECO:0000313" key="4">
    <source>
        <dbReference type="Proteomes" id="UP001549047"/>
    </source>
</evidence>
<evidence type="ECO:0000313" key="3">
    <source>
        <dbReference type="EMBL" id="MET3615313.1"/>
    </source>
</evidence>
<dbReference type="SUPFAM" id="SSF88713">
    <property type="entry name" value="Glycoside hydrolase/deacetylase"/>
    <property type="match status" value="1"/>
</dbReference>
<reference evidence="3 4" key="1">
    <citation type="submission" date="2024-06" db="EMBL/GenBank/DDBJ databases">
        <title>Genomic Encyclopedia of Type Strains, Phase IV (KMG-IV): sequencing the most valuable type-strain genomes for metagenomic binning, comparative biology and taxonomic classification.</title>
        <authorList>
            <person name="Goeker M."/>
        </authorList>
    </citation>
    <scope>NUCLEOTIDE SEQUENCE [LARGE SCALE GENOMIC DNA]</scope>
    <source>
        <strain evidence="3 4">DSM 29780</strain>
    </source>
</reference>
<keyword evidence="4" id="KW-1185">Reference proteome</keyword>
<evidence type="ECO:0000256" key="1">
    <source>
        <dbReference type="SAM" id="MobiDB-lite"/>
    </source>
</evidence>
<proteinExistence type="predicted"/>
<dbReference type="InterPro" id="IPR011330">
    <property type="entry name" value="Glyco_hydro/deAcase_b/a-brl"/>
</dbReference>
<comment type="caution">
    <text evidence="3">The sequence shown here is derived from an EMBL/GenBank/DDBJ whole genome shotgun (WGS) entry which is preliminary data.</text>
</comment>
<keyword evidence="2" id="KW-0812">Transmembrane</keyword>
<dbReference type="Proteomes" id="UP001549047">
    <property type="component" value="Unassembled WGS sequence"/>
</dbReference>
<sequence length="396" mass="41898">MNSDFHAPLGQNRKGTSKDGIPFRRILTGAGWLAGLVIIGGISAWPWFYGEKLPDARMPAPPKEAATKPLNPGGNPGANVSGLSKSHGQEGANVVNQTMDDGSVVTTYSPKARDGSGPVMINAGKTQERRLAGMPNLDLIEDTPQGRLPKIGADGLRPFEFYARPWSGARGTRIAIVVSGLGISQTGTMRAVRDLPEEVTLAFAANGNSLSRWVPEARRNGHEVLLQVPMEPFDYPDNNPGPGTLVTSKGTAANMANLHQDMARMDSYTGIMNYLGGKFLADPDALEPVMRDIAARGLMFLDDGSTAQSLSGQLAGALSMPHAFASLTLDTEVNQTAILKKLDDLERMAARNGTAIGVAAGFDESIAAIKKWVDDAQGRGIEIVGVSALADTPAKN</sequence>
<dbReference type="RefSeq" id="WP_354557794.1">
    <property type="nucleotide sequence ID" value="NZ_JBEPMB010000007.1"/>
</dbReference>
<keyword evidence="2" id="KW-1133">Transmembrane helix</keyword>
<dbReference type="EMBL" id="JBEPMB010000007">
    <property type="protein sequence ID" value="MET3615313.1"/>
    <property type="molecule type" value="Genomic_DNA"/>
</dbReference>
<dbReference type="PANTHER" id="PTHR30105:SF2">
    <property type="entry name" value="DIVERGENT POLYSACCHARIDE DEACETYLASE SUPERFAMILY"/>
    <property type="match status" value="1"/>
</dbReference>
<evidence type="ECO:0000256" key="2">
    <source>
        <dbReference type="SAM" id="Phobius"/>
    </source>
</evidence>